<dbReference type="Gene3D" id="2.102.10.10">
    <property type="entry name" value="Rieske [2Fe-2S] iron-sulphur domain"/>
    <property type="match status" value="1"/>
</dbReference>
<name>A0A538SKN5_UNCEI</name>
<sequence length="133" mass="14831">MPFIRRRVIVDATGFSPVRVVSDVRRLEEGAGARFSVAVEGVQRDAFVVRYRGGLYAYLNTCRHELLPLDFGDARFFDDAYDALVCCHHGARYRPETGECLDGPCAGGRLTPLALEERALELWCVGVKRPPSD</sequence>
<evidence type="ECO:0000256" key="2">
    <source>
        <dbReference type="ARBA" id="ARBA00022723"/>
    </source>
</evidence>
<reference evidence="6 7" key="1">
    <citation type="journal article" date="2019" name="Nat. Microbiol.">
        <title>Mediterranean grassland soil C-N compound turnover is dependent on rainfall and depth, and is mediated by genomically divergent microorganisms.</title>
        <authorList>
            <person name="Diamond S."/>
            <person name="Andeer P.F."/>
            <person name="Li Z."/>
            <person name="Crits-Christoph A."/>
            <person name="Burstein D."/>
            <person name="Anantharaman K."/>
            <person name="Lane K.R."/>
            <person name="Thomas B.C."/>
            <person name="Pan C."/>
            <person name="Northen T.R."/>
            <person name="Banfield J.F."/>
        </authorList>
    </citation>
    <scope>NUCLEOTIDE SEQUENCE [LARGE SCALE GENOMIC DNA]</scope>
    <source>
        <strain evidence="6">WS_2</strain>
    </source>
</reference>
<dbReference type="PROSITE" id="PS51296">
    <property type="entry name" value="RIESKE"/>
    <property type="match status" value="1"/>
</dbReference>
<feature type="domain" description="Rieske" evidence="5">
    <location>
        <begin position="30"/>
        <end position="124"/>
    </location>
</feature>
<dbReference type="EMBL" id="VBOS01000347">
    <property type="protein sequence ID" value="TMQ51922.1"/>
    <property type="molecule type" value="Genomic_DNA"/>
</dbReference>
<keyword evidence="3" id="KW-0408">Iron</keyword>
<evidence type="ECO:0000256" key="3">
    <source>
        <dbReference type="ARBA" id="ARBA00023004"/>
    </source>
</evidence>
<gene>
    <name evidence="6" type="ORF">E6K72_09805</name>
</gene>
<evidence type="ECO:0000256" key="4">
    <source>
        <dbReference type="ARBA" id="ARBA00023014"/>
    </source>
</evidence>
<keyword evidence="4" id="KW-0411">Iron-sulfur</keyword>
<dbReference type="InterPro" id="IPR017941">
    <property type="entry name" value="Rieske_2Fe-2S"/>
</dbReference>
<dbReference type="InterPro" id="IPR036922">
    <property type="entry name" value="Rieske_2Fe-2S_sf"/>
</dbReference>
<evidence type="ECO:0000256" key="1">
    <source>
        <dbReference type="ARBA" id="ARBA00022714"/>
    </source>
</evidence>
<protein>
    <submittedName>
        <fullName evidence="6">Rieske 2Fe-2S domain-containing protein</fullName>
    </submittedName>
</protein>
<evidence type="ECO:0000259" key="5">
    <source>
        <dbReference type="PROSITE" id="PS51296"/>
    </source>
</evidence>
<dbReference type="AlphaFoldDB" id="A0A538SKN5"/>
<dbReference type="Pfam" id="PF00355">
    <property type="entry name" value="Rieske"/>
    <property type="match status" value="1"/>
</dbReference>
<dbReference type="GO" id="GO:0051537">
    <property type="term" value="F:2 iron, 2 sulfur cluster binding"/>
    <property type="evidence" value="ECO:0007669"/>
    <property type="project" value="UniProtKB-KW"/>
</dbReference>
<dbReference type="SUPFAM" id="SSF50022">
    <property type="entry name" value="ISP domain"/>
    <property type="match status" value="1"/>
</dbReference>
<keyword evidence="1" id="KW-0001">2Fe-2S</keyword>
<evidence type="ECO:0000313" key="7">
    <source>
        <dbReference type="Proteomes" id="UP000317716"/>
    </source>
</evidence>
<dbReference type="PANTHER" id="PTHR40261:SF1">
    <property type="entry name" value="RIESKE DOMAIN-CONTAINING PROTEIN"/>
    <property type="match status" value="1"/>
</dbReference>
<evidence type="ECO:0000313" key="6">
    <source>
        <dbReference type="EMBL" id="TMQ51922.1"/>
    </source>
</evidence>
<dbReference type="CDD" id="cd03467">
    <property type="entry name" value="Rieske"/>
    <property type="match status" value="1"/>
</dbReference>
<keyword evidence="2" id="KW-0479">Metal-binding</keyword>
<dbReference type="PANTHER" id="PTHR40261">
    <property type="match status" value="1"/>
</dbReference>
<proteinExistence type="predicted"/>
<dbReference type="Proteomes" id="UP000317716">
    <property type="component" value="Unassembled WGS sequence"/>
</dbReference>
<dbReference type="GO" id="GO:0046872">
    <property type="term" value="F:metal ion binding"/>
    <property type="evidence" value="ECO:0007669"/>
    <property type="project" value="UniProtKB-KW"/>
</dbReference>
<accession>A0A538SKN5</accession>
<organism evidence="6 7">
    <name type="scientific">Eiseniibacteriota bacterium</name>
    <dbReference type="NCBI Taxonomy" id="2212470"/>
    <lineage>
        <taxon>Bacteria</taxon>
        <taxon>Candidatus Eiseniibacteriota</taxon>
    </lineage>
</organism>
<comment type="caution">
    <text evidence="6">The sequence shown here is derived from an EMBL/GenBank/DDBJ whole genome shotgun (WGS) entry which is preliminary data.</text>
</comment>